<dbReference type="Proteomes" id="UP000199699">
    <property type="component" value="Unassembled WGS sequence"/>
</dbReference>
<proteinExistence type="predicted"/>
<evidence type="ECO:0000313" key="3">
    <source>
        <dbReference type="Proteomes" id="UP000199699"/>
    </source>
</evidence>
<name>A0A1C6RTC1_9ACTN</name>
<accession>A0A1C6RTC1</accession>
<sequence length="453" mass="49166">MPSPAADPEPVATVDPEPPSPVAAPGPDRRPRHRWPLWASLVAVSLLLTLGLPAALSAGGSGVATLARAAAAPENPTTVAARQLAERISGQLERQSAALLAGDREGFLAIAAPAARADLRQRFAALRALRVSAWQARPHGLPTPTSRAGDWRLVVEFRYCFVVPGCRTSPLLVNTRWREGTAAPRLLALAVSEPDAQVNGWAHSQYAALPWEVSELVAAVGERTIVATTPALRDRLPNLLRRAEAAATVADAYAMGDAPPDRYRIFYAGPREWKRWYGGEQPSWSAGYAVPVGGDRHEVVVRADSHSGADLEKLLRHELTHVASLTEHGPTGASAWWLVEGLAELAEADGEPADRHPRMAEVRRLVGRGWKGPLDRIAPDHDTADWRVSAAYGVSYLTVRCLADRFGEQRLFAFAKAVLHERRIPRQTAEEILGEPWSVVQDDCVAYVRRLAG</sequence>
<gene>
    <name evidence="2" type="ORF">GA0070616_1982</name>
</gene>
<reference evidence="2 3" key="1">
    <citation type="submission" date="2016-06" db="EMBL/GenBank/DDBJ databases">
        <authorList>
            <person name="Kjaerup R.B."/>
            <person name="Dalgaard T.S."/>
            <person name="Juul-Madsen H.R."/>
        </authorList>
    </citation>
    <scope>NUCLEOTIDE SEQUENCE [LARGE SCALE GENOMIC DNA]</scope>
    <source>
        <strain evidence="2 3">DSM 43818</strain>
    </source>
</reference>
<organism evidence="2 3">
    <name type="scientific">Micromonospora nigra</name>
    <dbReference type="NCBI Taxonomy" id="145857"/>
    <lineage>
        <taxon>Bacteria</taxon>
        <taxon>Bacillati</taxon>
        <taxon>Actinomycetota</taxon>
        <taxon>Actinomycetes</taxon>
        <taxon>Micromonosporales</taxon>
        <taxon>Micromonosporaceae</taxon>
        <taxon>Micromonospora</taxon>
    </lineage>
</organism>
<dbReference type="AlphaFoldDB" id="A0A1C6RTC1"/>
<keyword evidence="3" id="KW-1185">Reference proteome</keyword>
<dbReference type="EMBL" id="FMHT01000003">
    <property type="protein sequence ID" value="SCL20460.1"/>
    <property type="molecule type" value="Genomic_DNA"/>
</dbReference>
<evidence type="ECO:0000256" key="1">
    <source>
        <dbReference type="SAM" id="MobiDB-lite"/>
    </source>
</evidence>
<feature type="region of interest" description="Disordered" evidence="1">
    <location>
        <begin position="1"/>
        <end position="29"/>
    </location>
</feature>
<evidence type="ECO:0000313" key="2">
    <source>
        <dbReference type="EMBL" id="SCL20460.1"/>
    </source>
</evidence>
<dbReference type="STRING" id="145857.GA0070616_1982"/>
<protein>
    <submittedName>
        <fullName evidence="2">Peptidase MA superfamily</fullName>
    </submittedName>
</protein>